<keyword evidence="5" id="KW-0464">Manganese</keyword>
<dbReference type="PANTHER" id="PTHR11963">
    <property type="entry name" value="LEUCINE AMINOPEPTIDASE-RELATED"/>
    <property type="match status" value="1"/>
</dbReference>
<dbReference type="RefSeq" id="WP_241273677.1">
    <property type="nucleotide sequence ID" value="NZ_JAKZGS010000002.1"/>
</dbReference>
<protein>
    <submittedName>
        <fullName evidence="8">Leucyl aminopeptidase family protein</fullName>
    </submittedName>
</protein>
<evidence type="ECO:0000256" key="4">
    <source>
        <dbReference type="ARBA" id="ARBA00022801"/>
    </source>
</evidence>
<evidence type="ECO:0000256" key="2">
    <source>
        <dbReference type="ARBA" id="ARBA00022438"/>
    </source>
</evidence>
<dbReference type="SUPFAM" id="SSF52949">
    <property type="entry name" value="Macro domain-like"/>
    <property type="match status" value="1"/>
</dbReference>
<dbReference type="Pfam" id="PF02789">
    <property type="entry name" value="Peptidase_M17_N"/>
    <property type="match status" value="1"/>
</dbReference>
<dbReference type="SUPFAM" id="SSF53187">
    <property type="entry name" value="Zn-dependent exopeptidases"/>
    <property type="match status" value="1"/>
</dbReference>
<dbReference type="Proteomes" id="UP001165488">
    <property type="component" value="Unassembled WGS sequence"/>
</dbReference>
<evidence type="ECO:0000259" key="7">
    <source>
        <dbReference type="Pfam" id="PF02789"/>
    </source>
</evidence>
<comment type="similarity">
    <text evidence="1">Belongs to the peptidase M17 family.</text>
</comment>
<dbReference type="Pfam" id="PF00883">
    <property type="entry name" value="Peptidase_M17"/>
    <property type="match status" value="1"/>
</dbReference>
<dbReference type="CDD" id="cd00433">
    <property type="entry name" value="Peptidase_M17"/>
    <property type="match status" value="1"/>
</dbReference>
<proteinExistence type="inferred from homology"/>
<accession>A0ABS9UKN3</accession>
<evidence type="ECO:0000256" key="5">
    <source>
        <dbReference type="ARBA" id="ARBA00023211"/>
    </source>
</evidence>
<evidence type="ECO:0000259" key="6">
    <source>
        <dbReference type="Pfam" id="PF00883"/>
    </source>
</evidence>
<dbReference type="PRINTS" id="PR00481">
    <property type="entry name" value="LAMNOPPTDASE"/>
</dbReference>
<dbReference type="InterPro" id="IPR008283">
    <property type="entry name" value="Peptidase_M17_N"/>
</dbReference>
<keyword evidence="9" id="KW-1185">Reference proteome</keyword>
<feature type="domain" description="Cytosol aminopeptidase" evidence="6">
    <location>
        <begin position="168"/>
        <end position="471"/>
    </location>
</feature>
<name>A0ABS9UKN3_9BACT</name>
<keyword evidence="4" id="KW-0378">Hydrolase</keyword>
<gene>
    <name evidence="8" type="ORF">MM236_04205</name>
</gene>
<dbReference type="GO" id="GO:0004177">
    <property type="term" value="F:aminopeptidase activity"/>
    <property type="evidence" value="ECO:0007669"/>
    <property type="project" value="UniProtKB-KW"/>
</dbReference>
<keyword evidence="3" id="KW-0645">Protease</keyword>
<comment type="caution">
    <text evidence="8">The sequence shown here is derived from an EMBL/GenBank/DDBJ whole genome shotgun (WGS) entry which is preliminary data.</text>
</comment>
<organism evidence="8 9">
    <name type="scientific">Belliella calami</name>
    <dbReference type="NCBI Taxonomy" id="2923436"/>
    <lineage>
        <taxon>Bacteria</taxon>
        <taxon>Pseudomonadati</taxon>
        <taxon>Bacteroidota</taxon>
        <taxon>Cytophagia</taxon>
        <taxon>Cytophagales</taxon>
        <taxon>Cyclobacteriaceae</taxon>
        <taxon>Belliella</taxon>
    </lineage>
</organism>
<evidence type="ECO:0000256" key="1">
    <source>
        <dbReference type="ARBA" id="ARBA00009528"/>
    </source>
</evidence>
<feature type="domain" description="Peptidase M17 leucyl aminopeptidase N-terminal" evidence="7">
    <location>
        <begin position="31"/>
        <end position="127"/>
    </location>
</feature>
<evidence type="ECO:0000256" key="3">
    <source>
        <dbReference type="ARBA" id="ARBA00022670"/>
    </source>
</evidence>
<dbReference type="Gene3D" id="3.40.220.10">
    <property type="entry name" value="Leucine Aminopeptidase, subunit E, domain 1"/>
    <property type="match status" value="1"/>
</dbReference>
<sequence length="478" mass="52050">MKINILKSSASLVGIILCPFLENEDGVKVPEELLKSKVSKNLFSGKKDSQFILEDPNSEKVIILIGLGKNPNFKSIQTAFRRIAHKKADLISTDLNIYFSQELNENHLQAAISGLYLGTYRLGHFKNTEKQVKDWEKVTLGIYATIDHTEELAISSKKIVNAQLESMKMVDLPPNTATPEYLSNWTKEAGKKYGFSVNVLDRKAAKEIGLEAFLAVSQGSDLQRAPQFIIAEYRSSDAKKHIGLVGKGVTFDTGGLNIKTAGMVHMKCDMGGAAAVLGSLQAIADLKLPVNVTAIVPCVENAVDNLSFLPSDVIGSYSGKTIEIIDTDAEGRLILADGLSYLIKNYKIDTVMDFATLTGSAVGTFGYDCAALFTNDKVLSEALQESGEAVGEKMWPLPLWDSYKSEMDSEIADIKNYNGKPVAGAITAAKFLEAFTEDHPSWAHIDIAGTAFGDSEFAKTKHATAYGVHLIIKLLQNL</sequence>
<dbReference type="EMBL" id="JAKZGS010000002">
    <property type="protein sequence ID" value="MCH7397175.1"/>
    <property type="molecule type" value="Genomic_DNA"/>
</dbReference>
<dbReference type="InterPro" id="IPR043472">
    <property type="entry name" value="Macro_dom-like"/>
</dbReference>
<evidence type="ECO:0000313" key="8">
    <source>
        <dbReference type="EMBL" id="MCH7397175.1"/>
    </source>
</evidence>
<dbReference type="Gene3D" id="3.40.630.10">
    <property type="entry name" value="Zn peptidases"/>
    <property type="match status" value="1"/>
</dbReference>
<dbReference type="InterPro" id="IPR011356">
    <property type="entry name" value="Leucine_aapep/pepB"/>
</dbReference>
<reference evidence="8" key="1">
    <citation type="submission" date="2022-03" db="EMBL/GenBank/DDBJ databases">
        <title>De novo assembled genomes of Belliella spp. (Cyclobacteriaceae) strains.</title>
        <authorList>
            <person name="Szabo A."/>
            <person name="Korponai K."/>
            <person name="Felfoldi T."/>
        </authorList>
    </citation>
    <scope>NUCLEOTIDE SEQUENCE</scope>
    <source>
        <strain evidence="8">DSM 107340</strain>
    </source>
</reference>
<keyword evidence="2 8" id="KW-0031">Aminopeptidase</keyword>
<evidence type="ECO:0000313" key="9">
    <source>
        <dbReference type="Proteomes" id="UP001165488"/>
    </source>
</evidence>
<dbReference type="PANTHER" id="PTHR11963:SF23">
    <property type="entry name" value="CYTOSOL AMINOPEPTIDASE"/>
    <property type="match status" value="1"/>
</dbReference>
<dbReference type="InterPro" id="IPR000819">
    <property type="entry name" value="Peptidase_M17_C"/>
</dbReference>